<dbReference type="InterPro" id="IPR007528">
    <property type="entry name" value="RINT1_Tip20"/>
</dbReference>
<gene>
    <name evidence="1" type="ORF">FH972_026202</name>
</gene>
<dbReference type="Gene3D" id="1.20.58.1420">
    <property type="entry name" value="Dsl1p vesicle tethering complex, Tip20p subunit, domain B"/>
    <property type="match status" value="1"/>
</dbReference>
<name>A0A5N6L5V8_9ROSI</name>
<sequence length="786" mass="87224">MAAVMDARVEDYLNDKLQTLADFDALDSLIANVKLQQNLLKQQLDAAEKDLASAHTAANANVAAIREQATSFHSKQADIDRRLLIVTQSDTSQDAVARFEESMAKLRGLDVANAYIETLQRVDALTSMSANDADATPDRALDTHTTLTRLSLSLQPLQDAAEGAAPHLIHHINQQVDAFRQMLKVVFAGQLERVLGKILWPKPGTPLPAILQSDFDVAFGKLLALQRPELEALLPSSPPSALYPLDVMVNPISQRFQYHFSGDRPTNRLDKPEYFFSHIIDLLNAHVDFVNDHIQPILLRHFGGSAMAINPAYIDATSAFITSLLPMLRSKVLSAVAQVRSQPKLLSHLVHELMSFDSVLREEWKYEPASSTTNRQWPGLTHDILIQNNLYEHWIKVEMDFALARYEAIISDLTASELDYDSVSPAASKPSKAAVRVHDLLAAITDHYRPLTSFSQKLRFLIDIQISIFDRFHERLHSGLEAFMSLTSSLGRTVQGASAADLAAVQGVAGLERLCRIYSSAEYLERAMRDWGDDVFFLDLWTELQARARGGGKVTNDLSVQEVAQRTSATLDPDDDKNIDPSHTGALFDETAGAYGRLRARSENVVVETIISAVRDALRTFARTAATWTTMDASMDETSLSVSPDLASLLSTLSTDFAFLRKAIAPLPMRRITRSVGRSIESYIWDRIILANKFTMTGATQLATDVAAVEARLGYDSASMRRCHDALSLLGLKEKPEDGEVGLWDVDKRLFADNESAREMLEELCLDNINENDARKVLRRRAEVGG</sequence>
<dbReference type="InterPro" id="IPR042042">
    <property type="entry name" value="Tip20p_domB"/>
</dbReference>
<dbReference type="GO" id="GO:0070939">
    <property type="term" value="C:Dsl1/NZR complex"/>
    <property type="evidence" value="ECO:0007669"/>
    <property type="project" value="InterPro"/>
</dbReference>
<proteinExistence type="predicted"/>
<dbReference type="PANTHER" id="PTHR13520:SF0">
    <property type="entry name" value="RAD50-INTERACTING PROTEIN 1"/>
    <property type="match status" value="1"/>
</dbReference>
<dbReference type="GO" id="GO:0060628">
    <property type="term" value="P:regulation of ER to Golgi vesicle-mediated transport"/>
    <property type="evidence" value="ECO:0007669"/>
    <property type="project" value="TreeGrafter"/>
</dbReference>
<dbReference type="PROSITE" id="PS51386">
    <property type="entry name" value="RINT1_TIP20"/>
    <property type="match status" value="1"/>
</dbReference>
<organism evidence="1 2">
    <name type="scientific">Carpinus fangiana</name>
    <dbReference type="NCBI Taxonomy" id="176857"/>
    <lineage>
        <taxon>Eukaryota</taxon>
        <taxon>Viridiplantae</taxon>
        <taxon>Streptophyta</taxon>
        <taxon>Embryophyta</taxon>
        <taxon>Tracheophyta</taxon>
        <taxon>Spermatophyta</taxon>
        <taxon>Magnoliopsida</taxon>
        <taxon>eudicotyledons</taxon>
        <taxon>Gunneridae</taxon>
        <taxon>Pentapetalae</taxon>
        <taxon>rosids</taxon>
        <taxon>fabids</taxon>
        <taxon>Fagales</taxon>
        <taxon>Betulaceae</taxon>
        <taxon>Carpinus</taxon>
    </lineage>
</organism>
<dbReference type="GO" id="GO:0006890">
    <property type="term" value="P:retrograde vesicle-mediated transport, Golgi to endoplasmic reticulum"/>
    <property type="evidence" value="ECO:0007669"/>
    <property type="project" value="InterPro"/>
</dbReference>
<evidence type="ECO:0000313" key="2">
    <source>
        <dbReference type="Proteomes" id="UP000327013"/>
    </source>
</evidence>
<reference evidence="1 2" key="1">
    <citation type="submission" date="2019-06" db="EMBL/GenBank/DDBJ databases">
        <title>A chromosomal-level reference genome of Carpinus fangiana (Coryloideae, Betulaceae).</title>
        <authorList>
            <person name="Yang X."/>
            <person name="Wang Z."/>
            <person name="Zhang L."/>
            <person name="Hao G."/>
            <person name="Liu J."/>
            <person name="Yang Y."/>
        </authorList>
    </citation>
    <scope>NUCLEOTIDE SEQUENCE [LARGE SCALE GENOMIC DNA]</scope>
    <source>
        <strain evidence="1">Cfa_2016G</strain>
        <tissue evidence="1">Leaf</tissue>
    </source>
</reference>
<protein>
    <recommendedName>
        <fullName evidence="3">RINT-1 family protein</fullName>
    </recommendedName>
</protein>
<dbReference type="OrthoDB" id="2189254at2759"/>
<dbReference type="AlphaFoldDB" id="A0A5N6L5V8"/>
<dbReference type="Gene3D" id="1.20.58.670">
    <property type="entry name" value="Dsl1p vesicle tethering complex, Tip20p subunit, domain D"/>
    <property type="match status" value="1"/>
</dbReference>
<keyword evidence="2" id="KW-1185">Reference proteome</keyword>
<evidence type="ECO:0008006" key="3">
    <source>
        <dbReference type="Google" id="ProtNLM"/>
    </source>
</evidence>
<dbReference type="Proteomes" id="UP000327013">
    <property type="component" value="Unassembled WGS sequence"/>
</dbReference>
<accession>A0A5N6L5V8</accession>
<dbReference type="GO" id="GO:0006888">
    <property type="term" value="P:endoplasmic reticulum to Golgi vesicle-mediated transport"/>
    <property type="evidence" value="ECO:0007669"/>
    <property type="project" value="InterPro"/>
</dbReference>
<dbReference type="InterPro" id="IPR042044">
    <property type="entry name" value="EXOC6PINT-1/Sec15/Tip20_C_dom2"/>
</dbReference>
<dbReference type="EMBL" id="VIBQ01000082">
    <property type="protein sequence ID" value="KAB8659313.1"/>
    <property type="molecule type" value="Genomic_DNA"/>
</dbReference>
<comment type="caution">
    <text evidence="1">The sequence shown here is derived from an EMBL/GenBank/DDBJ whole genome shotgun (WGS) entry which is preliminary data.</text>
</comment>
<dbReference type="Pfam" id="PF04437">
    <property type="entry name" value="RINT1_TIP1"/>
    <property type="match status" value="1"/>
</dbReference>
<evidence type="ECO:0000313" key="1">
    <source>
        <dbReference type="EMBL" id="KAB8659313.1"/>
    </source>
</evidence>
<dbReference type="PANTHER" id="PTHR13520">
    <property type="entry name" value="RAD50-INTERACTING PROTEIN 1 RINT-1"/>
    <property type="match status" value="1"/>
</dbReference>